<proteinExistence type="predicted"/>
<sequence length="129" mass="14619">MNPAFRRAIVSKMDRLITVIEGLTANNYTPDSLSIGSFYAYWANYLNRKMASHQLSSMDQVKAILTPFIQGLLKGEGGQLANELAELYGKQVRLTKHVPEAHAAFTGEIKVFFYRLGEDLKRVFKSKYI</sequence>
<comment type="caution">
    <text evidence="1">The sequence shown here is derived from an EMBL/GenBank/DDBJ whole genome shotgun (WGS) entry which is preliminary data.</text>
</comment>
<reference evidence="1" key="1">
    <citation type="submission" date="2019-06" db="EMBL/GenBank/DDBJ databases">
        <authorList>
            <person name="Zheng W."/>
        </authorList>
    </citation>
    <scope>NUCLEOTIDE SEQUENCE</scope>
    <source>
        <strain evidence="1">QDHG01</strain>
    </source>
</reference>
<evidence type="ECO:0000313" key="2">
    <source>
        <dbReference type="Proteomes" id="UP000785679"/>
    </source>
</evidence>
<dbReference type="Proteomes" id="UP000785679">
    <property type="component" value="Unassembled WGS sequence"/>
</dbReference>
<accession>A0A8J8P0S1</accession>
<name>A0A8J8P0S1_HALGN</name>
<keyword evidence="2" id="KW-1185">Reference proteome</keyword>
<dbReference type="EMBL" id="RRYP01001528">
    <property type="protein sequence ID" value="TNV85822.1"/>
    <property type="molecule type" value="Genomic_DNA"/>
</dbReference>
<gene>
    <name evidence="1" type="ORF">FGO68_gene13732</name>
</gene>
<evidence type="ECO:0000313" key="1">
    <source>
        <dbReference type="EMBL" id="TNV85822.1"/>
    </source>
</evidence>
<organism evidence="1 2">
    <name type="scientific">Halteria grandinella</name>
    <dbReference type="NCBI Taxonomy" id="5974"/>
    <lineage>
        <taxon>Eukaryota</taxon>
        <taxon>Sar</taxon>
        <taxon>Alveolata</taxon>
        <taxon>Ciliophora</taxon>
        <taxon>Intramacronucleata</taxon>
        <taxon>Spirotrichea</taxon>
        <taxon>Stichotrichia</taxon>
        <taxon>Sporadotrichida</taxon>
        <taxon>Halteriidae</taxon>
        <taxon>Halteria</taxon>
    </lineage>
</organism>
<dbReference type="AlphaFoldDB" id="A0A8J8P0S1"/>
<protein>
    <submittedName>
        <fullName evidence="1">Uncharacterized protein</fullName>
    </submittedName>
</protein>